<feature type="region of interest" description="Disordered" evidence="1">
    <location>
        <begin position="1"/>
        <end position="27"/>
    </location>
</feature>
<reference evidence="2 3" key="1">
    <citation type="submission" date="2018-10" db="EMBL/GenBank/DDBJ databases">
        <title>Fifty Aureobasidium pullulans genomes reveal a recombining polyextremotolerant generalist.</title>
        <authorList>
            <person name="Gostincar C."/>
            <person name="Turk M."/>
            <person name="Zajc J."/>
            <person name="Gunde-Cimerman N."/>
        </authorList>
    </citation>
    <scope>NUCLEOTIDE SEQUENCE [LARGE SCALE GENOMIC DNA]</scope>
    <source>
        <strain evidence="2 3">EXF-11318</strain>
    </source>
</reference>
<proteinExistence type="predicted"/>
<accession>A0A4S8V4T0</accession>
<evidence type="ECO:0000313" key="3">
    <source>
        <dbReference type="Proteomes" id="UP000308014"/>
    </source>
</evidence>
<name>A0A4S8V4T0_AURPU</name>
<dbReference type="Proteomes" id="UP000308014">
    <property type="component" value="Unassembled WGS sequence"/>
</dbReference>
<dbReference type="InterPro" id="IPR022793">
    <property type="entry name" value="Rrn10"/>
</dbReference>
<dbReference type="PANTHER" id="PTHR28054:SF1">
    <property type="entry name" value="RNA POLYMERASE I-SPECIFIC TRANSCRIPTION INITIATION FACTOR RRN10"/>
    <property type="match status" value="1"/>
</dbReference>
<sequence>MKVTESAIQPPSNPVSAKPDGPLLPNLEHQQGKLQTELATLETNTSGMDIRTDRLARYKHPEDVVEPEIAARKRRRITVYEAVAGKAGYESLLPSEKRTATKYRDTQTNSLQSVPPDEVLFRRQGAPERYEESDVYKAPHTDIPLPDSDLLKFIHRYASEFYSKATPDKGQLDFQSLDETALLALGILLEETAALHLGETGHSAFIEDENEDIMTGKREYWNGEKWVRSVIEKKPAGT</sequence>
<dbReference type="PANTHER" id="PTHR28054">
    <property type="entry name" value="RNA POLYMERASE I-SPECIFIC TRANSCRIPTION INITIATION FACTOR RRN10"/>
    <property type="match status" value="1"/>
</dbReference>
<feature type="compositionally biased region" description="Polar residues" evidence="1">
    <location>
        <begin position="1"/>
        <end position="10"/>
    </location>
</feature>
<comment type="caution">
    <text evidence="2">The sequence shown here is derived from an EMBL/GenBank/DDBJ whole genome shotgun (WGS) entry which is preliminary data.</text>
</comment>
<evidence type="ECO:0000313" key="2">
    <source>
        <dbReference type="EMBL" id="THW05858.1"/>
    </source>
</evidence>
<dbReference type="GO" id="GO:0006360">
    <property type="term" value="P:transcription by RNA polymerase I"/>
    <property type="evidence" value="ECO:0007669"/>
    <property type="project" value="InterPro"/>
</dbReference>
<dbReference type="AlphaFoldDB" id="A0A4S8V4T0"/>
<protein>
    <submittedName>
        <fullName evidence="2">Uncharacterized protein</fullName>
    </submittedName>
</protein>
<dbReference type="EMBL" id="QZAJ01000818">
    <property type="protein sequence ID" value="THW05858.1"/>
    <property type="molecule type" value="Genomic_DNA"/>
</dbReference>
<gene>
    <name evidence="2" type="ORF">D6D24_10118</name>
</gene>
<evidence type="ECO:0000256" key="1">
    <source>
        <dbReference type="SAM" id="MobiDB-lite"/>
    </source>
</evidence>
<organism evidence="2 3">
    <name type="scientific">Aureobasidium pullulans</name>
    <name type="common">Black yeast</name>
    <name type="synonym">Pullularia pullulans</name>
    <dbReference type="NCBI Taxonomy" id="5580"/>
    <lineage>
        <taxon>Eukaryota</taxon>
        <taxon>Fungi</taxon>
        <taxon>Dikarya</taxon>
        <taxon>Ascomycota</taxon>
        <taxon>Pezizomycotina</taxon>
        <taxon>Dothideomycetes</taxon>
        <taxon>Dothideomycetidae</taxon>
        <taxon>Dothideales</taxon>
        <taxon>Saccotheciaceae</taxon>
        <taxon>Aureobasidium</taxon>
    </lineage>
</organism>